<dbReference type="GO" id="GO:0050660">
    <property type="term" value="F:flavin adenine dinucleotide binding"/>
    <property type="evidence" value="ECO:0007669"/>
    <property type="project" value="InterPro"/>
</dbReference>
<feature type="domain" description="Acyl-CoA dehydrogenase/oxidase N-terminal" evidence="8">
    <location>
        <begin position="34"/>
        <end position="126"/>
    </location>
</feature>
<dbReference type="EMBL" id="JAAMOX010000001">
    <property type="protein sequence ID" value="NIH53233.1"/>
    <property type="molecule type" value="Genomic_DNA"/>
</dbReference>
<organism evidence="9 10">
    <name type="scientific">Lysinibacter cavernae</name>
    <dbReference type="NCBI Taxonomy" id="1640652"/>
    <lineage>
        <taxon>Bacteria</taxon>
        <taxon>Bacillati</taxon>
        <taxon>Actinomycetota</taxon>
        <taxon>Actinomycetes</taxon>
        <taxon>Micrococcales</taxon>
        <taxon>Microbacteriaceae</taxon>
        <taxon>Lysinibacter</taxon>
    </lineage>
</organism>
<name>A0A7X5R0C3_9MICO</name>
<dbReference type="EC" id="1.3.8.6" evidence="9"/>
<accession>A0A7X5R0C3</accession>
<dbReference type="InterPro" id="IPR045008">
    <property type="entry name" value="ACX4-like"/>
</dbReference>
<evidence type="ECO:0000259" key="8">
    <source>
        <dbReference type="Pfam" id="PF02771"/>
    </source>
</evidence>
<dbReference type="Gene3D" id="1.10.540.10">
    <property type="entry name" value="Acyl-CoA dehydrogenase/oxidase, N-terminal domain"/>
    <property type="match status" value="1"/>
</dbReference>
<evidence type="ECO:0000259" key="7">
    <source>
        <dbReference type="Pfam" id="PF02770"/>
    </source>
</evidence>
<keyword evidence="5 9" id="KW-0560">Oxidoreductase</keyword>
<evidence type="ECO:0000313" key="9">
    <source>
        <dbReference type="EMBL" id="NIH53233.1"/>
    </source>
</evidence>
<evidence type="ECO:0000256" key="2">
    <source>
        <dbReference type="ARBA" id="ARBA00009347"/>
    </source>
</evidence>
<dbReference type="Pfam" id="PF00441">
    <property type="entry name" value="Acyl-CoA_dh_1"/>
    <property type="match status" value="1"/>
</dbReference>
<dbReference type="InterPro" id="IPR009075">
    <property type="entry name" value="AcylCo_DH/oxidase_C"/>
</dbReference>
<feature type="domain" description="Acyl-CoA oxidase/dehydrogenase middle" evidence="7">
    <location>
        <begin position="139"/>
        <end position="231"/>
    </location>
</feature>
<keyword evidence="4 5" id="KW-0274">FAD</keyword>
<evidence type="ECO:0000259" key="6">
    <source>
        <dbReference type="Pfam" id="PF00441"/>
    </source>
</evidence>
<dbReference type="InterPro" id="IPR013786">
    <property type="entry name" value="AcylCoA_DH/ox_N"/>
</dbReference>
<dbReference type="PROSITE" id="PS00073">
    <property type="entry name" value="ACYL_COA_DH_2"/>
    <property type="match status" value="1"/>
</dbReference>
<dbReference type="InterPro" id="IPR006089">
    <property type="entry name" value="Acyl-CoA_DH_CS"/>
</dbReference>
<dbReference type="Gene3D" id="1.20.140.10">
    <property type="entry name" value="Butyryl-CoA Dehydrogenase, subunit A, domain 3"/>
    <property type="match status" value="1"/>
</dbReference>
<dbReference type="GO" id="GO:0004361">
    <property type="term" value="F:glutaryl-CoA dehydrogenase activity"/>
    <property type="evidence" value="ECO:0007669"/>
    <property type="project" value="UniProtKB-EC"/>
</dbReference>
<evidence type="ECO:0000313" key="10">
    <source>
        <dbReference type="Proteomes" id="UP000541033"/>
    </source>
</evidence>
<evidence type="ECO:0000256" key="3">
    <source>
        <dbReference type="ARBA" id="ARBA00022630"/>
    </source>
</evidence>
<sequence>MTRSAAPTPSSFYPADQYGFSLELSAAELTVLGKLRVVLDEDVAPLLSDYWEQGQFPYQIVDTLIGLSLMNPPEFEGSPASDLYAGFRNFELARTDASIATFYNAQSGLFRTTVMRGGTDEQVARYDEAIQSFAFTGVFALTEPDHGSDIAGGLATTATRDGDTWTINGAKRWIGGAFSANVLAVFARDTADGQVKAFLVPTDAQGVALTKIERKTSLRIMQNADITLSEVKVHESDRLGRINSFADVAGLLRVMRSDVAWIATGLQCGAYEAALRYVREREQFGKPLASFQLVQEKLATMLGNLTASLGMVVQLTKRQSTGHYADENSALAKMFVCTRMRETVALAREVVGGNGIILDTDVARFHADAEAVYSYEGTHEINALIVARAATGIGAFR</sequence>
<comment type="caution">
    <text evidence="9">The sequence shown here is derived from an EMBL/GenBank/DDBJ whole genome shotgun (WGS) entry which is preliminary data.</text>
</comment>
<protein>
    <submittedName>
        <fullName evidence="9">Glutaryl-CoA dehydrogenase</fullName>
        <ecNumber evidence="9">1.3.8.6</ecNumber>
    </submittedName>
</protein>
<evidence type="ECO:0000256" key="5">
    <source>
        <dbReference type="RuleBase" id="RU362125"/>
    </source>
</evidence>
<dbReference type="AlphaFoldDB" id="A0A7X5R0C3"/>
<evidence type="ECO:0000256" key="4">
    <source>
        <dbReference type="ARBA" id="ARBA00022827"/>
    </source>
</evidence>
<dbReference type="InterPro" id="IPR036250">
    <property type="entry name" value="AcylCo_DH-like_C"/>
</dbReference>
<comment type="cofactor">
    <cofactor evidence="1 5">
        <name>FAD</name>
        <dbReference type="ChEBI" id="CHEBI:57692"/>
    </cofactor>
</comment>
<dbReference type="SUPFAM" id="SSF56645">
    <property type="entry name" value="Acyl-CoA dehydrogenase NM domain-like"/>
    <property type="match status" value="1"/>
</dbReference>
<dbReference type="Pfam" id="PF02771">
    <property type="entry name" value="Acyl-CoA_dh_N"/>
    <property type="match status" value="1"/>
</dbReference>
<dbReference type="PANTHER" id="PTHR43188:SF1">
    <property type="entry name" value="ACYL-COA DEHYDROGENASE"/>
    <property type="match status" value="1"/>
</dbReference>
<proteinExistence type="inferred from homology"/>
<comment type="similarity">
    <text evidence="2 5">Belongs to the acyl-CoA dehydrogenase family.</text>
</comment>
<dbReference type="SUPFAM" id="SSF47203">
    <property type="entry name" value="Acyl-CoA dehydrogenase C-terminal domain-like"/>
    <property type="match status" value="1"/>
</dbReference>
<keyword evidence="3 5" id="KW-0285">Flavoprotein</keyword>
<dbReference type="Gene3D" id="2.40.110.10">
    <property type="entry name" value="Butyryl-CoA Dehydrogenase, subunit A, domain 2"/>
    <property type="match status" value="1"/>
</dbReference>
<gene>
    <name evidence="9" type="ORF">FHX76_001101</name>
</gene>
<dbReference type="GO" id="GO:0006635">
    <property type="term" value="P:fatty acid beta-oxidation"/>
    <property type="evidence" value="ECO:0007669"/>
    <property type="project" value="InterPro"/>
</dbReference>
<keyword evidence="10" id="KW-1185">Reference proteome</keyword>
<dbReference type="InterPro" id="IPR009100">
    <property type="entry name" value="AcylCoA_DH/oxidase_NM_dom_sf"/>
</dbReference>
<dbReference type="InterPro" id="IPR046373">
    <property type="entry name" value="Acyl-CoA_Oxase/DH_mid-dom_sf"/>
</dbReference>
<dbReference type="InterPro" id="IPR037069">
    <property type="entry name" value="AcylCoA_DH/ox_N_sf"/>
</dbReference>
<reference evidence="9 10" key="1">
    <citation type="submission" date="2020-02" db="EMBL/GenBank/DDBJ databases">
        <title>Sequencing the genomes of 1000 actinobacteria strains.</title>
        <authorList>
            <person name="Klenk H.-P."/>
        </authorList>
    </citation>
    <scope>NUCLEOTIDE SEQUENCE [LARGE SCALE GENOMIC DNA]</scope>
    <source>
        <strain evidence="9 10">DSM 27960</strain>
    </source>
</reference>
<feature type="domain" description="Acyl-CoA dehydrogenase/oxidase C-terminal" evidence="6">
    <location>
        <begin position="250"/>
        <end position="390"/>
    </location>
</feature>
<dbReference type="RefSeq" id="WP_167148678.1">
    <property type="nucleotide sequence ID" value="NZ_JAAMOX010000001.1"/>
</dbReference>
<dbReference type="InterPro" id="IPR006091">
    <property type="entry name" value="Acyl-CoA_Oxase/DH_mid-dom"/>
</dbReference>
<evidence type="ECO:0000256" key="1">
    <source>
        <dbReference type="ARBA" id="ARBA00001974"/>
    </source>
</evidence>
<dbReference type="Proteomes" id="UP000541033">
    <property type="component" value="Unassembled WGS sequence"/>
</dbReference>
<dbReference type="PANTHER" id="PTHR43188">
    <property type="entry name" value="ACYL-COENZYME A OXIDASE"/>
    <property type="match status" value="1"/>
</dbReference>
<dbReference type="Pfam" id="PF02770">
    <property type="entry name" value="Acyl-CoA_dh_M"/>
    <property type="match status" value="1"/>
</dbReference>